<dbReference type="WBParaSite" id="Hba_15748">
    <property type="protein sequence ID" value="Hba_15748"/>
    <property type="gene ID" value="Hba_15748"/>
</dbReference>
<reference evidence="2" key="1">
    <citation type="submission" date="2016-11" db="UniProtKB">
        <authorList>
            <consortium name="WormBaseParasite"/>
        </authorList>
    </citation>
    <scope>IDENTIFICATION</scope>
</reference>
<dbReference type="Proteomes" id="UP000095283">
    <property type="component" value="Unplaced"/>
</dbReference>
<name>A0A1I7XE61_HETBA</name>
<proteinExistence type="predicted"/>
<protein>
    <submittedName>
        <fullName evidence="2">Transferred entry: 7.1.2.2</fullName>
    </submittedName>
</protein>
<organism evidence="1 2">
    <name type="scientific">Heterorhabditis bacteriophora</name>
    <name type="common">Entomopathogenic nematode worm</name>
    <dbReference type="NCBI Taxonomy" id="37862"/>
    <lineage>
        <taxon>Eukaryota</taxon>
        <taxon>Metazoa</taxon>
        <taxon>Ecdysozoa</taxon>
        <taxon>Nematoda</taxon>
        <taxon>Chromadorea</taxon>
        <taxon>Rhabditida</taxon>
        <taxon>Rhabditina</taxon>
        <taxon>Rhabditomorpha</taxon>
        <taxon>Strongyloidea</taxon>
        <taxon>Heterorhabditidae</taxon>
        <taxon>Heterorhabditis</taxon>
    </lineage>
</organism>
<evidence type="ECO:0000313" key="2">
    <source>
        <dbReference type="WBParaSite" id="Hba_15748"/>
    </source>
</evidence>
<dbReference type="AlphaFoldDB" id="A0A1I7XE61"/>
<sequence>MRAVRQRSFQRSRLQAQLSMITAILQALSPKRKQTVVAASDARTTVFVRYDQLQTDALNILMEVETEVTFLTTR</sequence>
<evidence type="ECO:0000313" key="1">
    <source>
        <dbReference type="Proteomes" id="UP000095283"/>
    </source>
</evidence>
<keyword evidence="1" id="KW-1185">Reference proteome</keyword>
<accession>A0A1I7XE61</accession>